<dbReference type="EMBL" id="CP159989">
    <property type="protein sequence ID" value="XCP82883.1"/>
    <property type="molecule type" value="Genomic_DNA"/>
</dbReference>
<feature type="compositionally biased region" description="Basic and acidic residues" evidence="1">
    <location>
        <begin position="180"/>
        <end position="195"/>
    </location>
</feature>
<gene>
    <name evidence="2" type="primary">adfA</name>
    <name evidence="2" type="ORF">ABXS69_03000</name>
</gene>
<dbReference type="AlphaFoldDB" id="A0AAU8N7A9"/>
<name>A0AAU8N7A9_9ACTO</name>
<protein>
    <submittedName>
        <fullName evidence="2">Actinodefensin-associated protein A</fullName>
    </submittedName>
</protein>
<evidence type="ECO:0000313" key="2">
    <source>
        <dbReference type="EMBL" id="XCP82883.1"/>
    </source>
</evidence>
<dbReference type="RefSeq" id="WP_366181116.1">
    <property type="nucleotide sequence ID" value="NZ_CP159989.1"/>
</dbReference>
<organism evidence="2">
    <name type="scientific">Actinomyces timonensis</name>
    <dbReference type="NCBI Taxonomy" id="1288391"/>
    <lineage>
        <taxon>Bacteria</taxon>
        <taxon>Bacillati</taxon>
        <taxon>Actinomycetota</taxon>
        <taxon>Actinomycetes</taxon>
        <taxon>Actinomycetales</taxon>
        <taxon>Actinomycetaceae</taxon>
        <taxon>Actinomyces</taxon>
    </lineage>
</organism>
<proteinExistence type="predicted"/>
<dbReference type="NCBIfam" id="NF038043">
    <property type="entry name" value="act_def_assoc_A"/>
    <property type="match status" value="1"/>
</dbReference>
<evidence type="ECO:0000256" key="1">
    <source>
        <dbReference type="SAM" id="MobiDB-lite"/>
    </source>
</evidence>
<accession>A0AAU8N7A9</accession>
<sequence>MNPKTTSSASPWTEPTELLRNEAGTWQPVTEEALAEGYASASLIFVIAGIAGVRPPLGQSLFEGVLCRTPGTHLNGDAITPYEQSQYDLEPRSLGEAEQVLAQALREHAVGNAIRPAHVVDDLVVRYANELATADAGFSSEPPTQAEAQERIDLRGIRDLVGAVEAEREQHQSRGGFLDRLLHGDRRKSNPDQAERGPASQDAAPEVEVAPQWLTAEAINMIEVARIVSLASWQEAMKGLSPRVCQVLWTAADNPATSQTSAYRPAHDPQVIAAFAAVPYEERSASIRPDVRTHDAAICRCYGRDPIDDGAAARLQALHEAGSAWSTWQEELADGTLAARGLIDTEGLAQIGQDPFLRQQYAPDVKKTVETERWLTSWLDAGGSLKE</sequence>
<reference evidence="2" key="1">
    <citation type="submission" date="2024-05" db="EMBL/GenBank/DDBJ databases">
        <title>Draft genome assemblies of 36 bacteria isolated from hibernating arctic ground squirrels.</title>
        <authorList>
            <person name="McKee H."/>
            <person name="Mullen L."/>
            <person name="Drown D.M."/>
            <person name="Duddleston K.N."/>
        </authorList>
    </citation>
    <scope>NUCLEOTIDE SEQUENCE</scope>
    <source>
        <strain evidence="2">AR004</strain>
    </source>
</reference>
<feature type="region of interest" description="Disordered" evidence="1">
    <location>
        <begin position="165"/>
        <end position="206"/>
    </location>
</feature>